<dbReference type="AlphaFoldDB" id="A0A6C0IZ48"/>
<accession>A0A6C0IZ48</accession>
<dbReference type="EMBL" id="MN740283">
    <property type="protein sequence ID" value="QHT97715.1"/>
    <property type="molecule type" value="Genomic_DNA"/>
</dbReference>
<sequence length="336" mass="38480">MDLSSRISYLRIGPDPLPGLQAPDSLIKMIEPRIASFYQDTEIYPIAPEAIDYLSGLATRYACWTLPRRLHLQERGVEGYALWLSLVWLIDALFDQDRSMTSEEDAADLLLTITRLEEVEGRSPLFTSLFKTVRRAYSKYLDLIAEYRELNPGAYDQILIWFVRYLATLTDSSETQRNLIEYAHWRLVSGAMMCVVWHLCLFTSTELSPGSSLLFELVSLIVSYHNDLLSFHRDRDQGTPNLLDSLDGNSWIRMKKGIELVDRLYSQVGQILVEAGDENVSEIALAILEGSYNWSLNEPRYSHGLKILTAVQMGDRELFEQLLEKKERVSGDLDLE</sequence>
<organism evidence="1">
    <name type="scientific">viral metagenome</name>
    <dbReference type="NCBI Taxonomy" id="1070528"/>
    <lineage>
        <taxon>unclassified sequences</taxon>
        <taxon>metagenomes</taxon>
        <taxon>organismal metagenomes</taxon>
    </lineage>
</organism>
<dbReference type="Pfam" id="PF19086">
    <property type="entry name" value="Terpene_syn_C_2"/>
    <property type="match status" value="1"/>
</dbReference>
<proteinExistence type="predicted"/>
<dbReference type="SUPFAM" id="SSF48576">
    <property type="entry name" value="Terpenoid synthases"/>
    <property type="match status" value="1"/>
</dbReference>
<evidence type="ECO:0008006" key="2">
    <source>
        <dbReference type="Google" id="ProtNLM"/>
    </source>
</evidence>
<dbReference type="Gene3D" id="1.10.600.10">
    <property type="entry name" value="Farnesyl Diphosphate Synthase"/>
    <property type="match status" value="1"/>
</dbReference>
<protein>
    <recommendedName>
        <fullName evidence="2">Terpene synthase</fullName>
    </recommendedName>
</protein>
<reference evidence="1" key="1">
    <citation type="journal article" date="2020" name="Nature">
        <title>Giant virus diversity and host interactions through global metagenomics.</title>
        <authorList>
            <person name="Schulz F."/>
            <person name="Roux S."/>
            <person name="Paez-Espino D."/>
            <person name="Jungbluth S."/>
            <person name="Walsh D.A."/>
            <person name="Denef V.J."/>
            <person name="McMahon K.D."/>
            <person name="Konstantinidis K.T."/>
            <person name="Eloe-Fadrosh E.A."/>
            <person name="Kyrpides N.C."/>
            <person name="Woyke T."/>
        </authorList>
    </citation>
    <scope>NUCLEOTIDE SEQUENCE</scope>
    <source>
        <strain evidence="1">GVMAG-M-3300025572-1</strain>
    </source>
</reference>
<dbReference type="InterPro" id="IPR008949">
    <property type="entry name" value="Isoprenoid_synthase_dom_sf"/>
</dbReference>
<evidence type="ECO:0000313" key="1">
    <source>
        <dbReference type="EMBL" id="QHT97715.1"/>
    </source>
</evidence>
<name>A0A6C0IZ48_9ZZZZ</name>